<dbReference type="SMART" id="SM01110">
    <property type="entry name" value="Cutinase"/>
    <property type="match status" value="1"/>
</dbReference>
<dbReference type="SUPFAM" id="SSF53474">
    <property type="entry name" value="alpha/beta-Hydrolases"/>
    <property type="match status" value="1"/>
</dbReference>
<protein>
    <submittedName>
        <fullName evidence="4">Carbohydrate esterase family 5 protein</fullName>
    </submittedName>
</protein>
<gene>
    <name evidence="4" type="ORF">N656DRAFT_708810</name>
</gene>
<evidence type="ECO:0000256" key="1">
    <source>
        <dbReference type="ARBA" id="ARBA00022801"/>
    </source>
</evidence>
<dbReference type="AlphaFoldDB" id="A0AAN6TE46"/>
<dbReference type="InterPro" id="IPR029058">
    <property type="entry name" value="AB_hydrolase_fold"/>
</dbReference>
<dbReference type="RefSeq" id="XP_064670293.1">
    <property type="nucleotide sequence ID" value="XM_064811543.1"/>
</dbReference>
<name>A0AAN6TE46_9PEZI</name>
<reference evidence="4" key="2">
    <citation type="submission" date="2023-05" db="EMBL/GenBank/DDBJ databases">
        <authorList>
            <consortium name="Lawrence Berkeley National Laboratory"/>
            <person name="Steindorff A."/>
            <person name="Hensen N."/>
            <person name="Bonometti L."/>
            <person name="Westerberg I."/>
            <person name="Brannstrom I.O."/>
            <person name="Guillou S."/>
            <person name="Cros-Aarteil S."/>
            <person name="Calhoun S."/>
            <person name="Haridas S."/>
            <person name="Kuo A."/>
            <person name="Mondo S."/>
            <person name="Pangilinan J."/>
            <person name="Riley R."/>
            <person name="Labutti K."/>
            <person name="Andreopoulos B."/>
            <person name="Lipzen A."/>
            <person name="Chen C."/>
            <person name="Yanf M."/>
            <person name="Daum C."/>
            <person name="Ng V."/>
            <person name="Clum A."/>
            <person name="Ohm R."/>
            <person name="Martin F."/>
            <person name="Silar P."/>
            <person name="Natvig D."/>
            <person name="Lalanne C."/>
            <person name="Gautier V."/>
            <person name="Ament-Velasquez S.L."/>
            <person name="Kruys A."/>
            <person name="Hutchinson M.I."/>
            <person name="Powell A.J."/>
            <person name="Barry K."/>
            <person name="Miller A.N."/>
            <person name="Grigoriev I.V."/>
            <person name="Debuchy R."/>
            <person name="Gladieux P."/>
            <person name="Thoren M.H."/>
            <person name="Johannesson H."/>
        </authorList>
    </citation>
    <scope>NUCLEOTIDE SEQUENCE</scope>
    <source>
        <strain evidence="4">CBS 508.74</strain>
    </source>
</reference>
<dbReference type="GeneID" id="89935668"/>
<dbReference type="GO" id="GO:0052689">
    <property type="term" value="F:carboxylic ester hydrolase activity"/>
    <property type="evidence" value="ECO:0007669"/>
    <property type="project" value="UniProtKB-ARBA"/>
</dbReference>
<keyword evidence="1" id="KW-0378">Hydrolase</keyword>
<keyword evidence="2" id="KW-1015">Disulfide bond</keyword>
<sequence>MKVSAVALPVLASLASANPVQVGLEERQSCPQVHIFGARETTAPAGYGTSQGLVNMVKQAYPGATSEAINYPACGGQAQCGGVSYDNSASQGTQAVVRAVTDFNRRCPNTKIVLIGYSQGGQIMDNALCGGAGATLSGAALNAVKAAIFMGDPHNVNGLPYNVGTCRAGGFAARPSGFRCSPANPAIIQSYCDSTDPYCCNGNDANSHQQYVNKYGQQALAFIRSKLDAA</sequence>
<dbReference type="Pfam" id="PF01083">
    <property type="entry name" value="Cutinase"/>
    <property type="match status" value="1"/>
</dbReference>
<proteinExistence type="predicted"/>
<feature type="signal peptide" evidence="3">
    <location>
        <begin position="1"/>
        <end position="17"/>
    </location>
</feature>
<organism evidence="4 5">
    <name type="scientific">Canariomyces notabilis</name>
    <dbReference type="NCBI Taxonomy" id="2074819"/>
    <lineage>
        <taxon>Eukaryota</taxon>
        <taxon>Fungi</taxon>
        <taxon>Dikarya</taxon>
        <taxon>Ascomycota</taxon>
        <taxon>Pezizomycotina</taxon>
        <taxon>Sordariomycetes</taxon>
        <taxon>Sordariomycetidae</taxon>
        <taxon>Sordariales</taxon>
        <taxon>Chaetomiaceae</taxon>
        <taxon>Canariomyces</taxon>
    </lineage>
</organism>
<dbReference type="PANTHER" id="PTHR33630">
    <property type="entry name" value="CUTINASE RV1984C-RELATED-RELATED"/>
    <property type="match status" value="1"/>
</dbReference>
<evidence type="ECO:0000256" key="2">
    <source>
        <dbReference type="ARBA" id="ARBA00023157"/>
    </source>
</evidence>
<keyword evidence="5" id="KW-1185">Reference proteome</keyword>
<dbReference type="Gene3D" id="3.40.50.1820">
    <property type="entry name" value="alpha/beta hydrolase"/>
    <property type="match status" value="1"/>
</dbReference>
<accession>A0AAN6TE46</accession>
<reference evidence="4" key="1">
    <citation type="journal article" date="2023" name="Mol. Phylogenet. Evol.">
        <title>Genome-scale phylogeny and comparative genomics of the fungal order Sordariales.</title>
        <authorList>
            <person name="Hensen N."/>
            <person name="Bonometti L."/>
            <person name="Westerberg I."/>
            <person name="Brannstrom I.O."/>
            <person name="Guillou S."/>
            <person name="Cros-Aarteil S."/>
            <person name="Calhoun S."/>
            <person name="Haridas S."/>
            <person name="Kuo A."/>
            <person name="Mondo S."/>
            <person name="Pangilinan J."/>
            <person name="Riley R."/>
            <person name="LaButti K."/>
            <person name="Andreopoulos B."/>
            <person name="Lipzen A."/>
            <person name="Chen C."/>
            <person name="Yan M."/>
            <person name="Daum C."/>
            <person name="Ng V."/>
            <person name="Clum A."/>
            <person name="Steindorff A."/>
            <person name="Ohm R.A."/>
            <person name="Martin F."/>
            <person name="Silar P."/>
            <person name="Natvig D.O."/>
            <person name="Lalanne C."/>
            <person name="Gautier V."/>
            <person name="Ament-Velasquez S.L."/>
            <person name="Kruys A."/>
            <person name="Hutchinson M.I."/>
            <person name="Powell A.J."/>
            <person name="Barry K."/>
            <person name="Miller A.N."/>
            <person name="Grigoriev I.V."/>
            <person name="Debuchy R."/>
            <person name="Gladieux P."/>
            <person name="Hiltunen Thoren M."/>
            <person name="Johannesson H."/>
        </authorList>
    </citation>
    <scope>NUCLEOTIDE SEQUENCE</scope>
    <source>
        <strain evidence="4">CBS 508.74</strain>
    </source>
</reference>
<comment type="caution">
    <text evidence="4">The sequence shown here is derived from an EMBL/GenBank/DDBJ whole genome shotgun (WGS) entry which is preliminary data.</text>
</comment>
<evidence type="ECO:0000313" key="4">
    <source>
        <dbReference type="EMBL" id="KAK4112723.1"/>
    </source>
</evidence>
<dbReference type="PANTHER" id="PTHR33630:SF10">
    <property type="entry name" value="ACETYLXYLAN ESTERASE"/>
    <property type="match status" value="1"/>
</dbReference>
<keyword evidence="3" id="KW-0732">Signal</keyword>
<dbReference type="Proteomes" id="UP001302812">
    <property type="component" value="Unassembled WGS sequence"/>
</dbReference>
<evidence type="ECO:0000256" key="3">
    <source>
        <dbReference type="SAM" id="SignalP"/>
    </source>
</evidence>
<dbReference type="EMBL" id="MU853341">
    <property type="protein sequence ID" value="KAK4112723.1"/>
    <property type="molecule type" value="Genomic_DNA"/>
</dbReference>
<evidence type="ECO:0000313" key="5">
    <source>
        <dbReference type="Proteomes" id="UP001302812"/>
    </source>
</evidence>
<feature type="chain" id="PRO_5042958462" evidence="3">
    <location>
        <begin position="18"/>
        <end position="230"/>
    </location>
</feature>
<dbReference type="InterPro" id="IPR000675">
    <property type="entry name" value="Cutinase/axe"/>
</dbReference>